<protein>
    <recommendedName>
        <fullName evidence="7">Circadian input-output histidine kinase CikA</fullName>
        <ecNumber evidence="3">2.7.13.3</ecNumber>
    </recommendedName>
</protein>
<dbReference type="FunFam" id="3.30.565.10:FF:000010">
    <property type="entry name" value="Sensor histidine kinase RcsC"/>
    <property type="match status" value="1"/>
</dbReference>
<dbReference type="Gene3D" id="1.10.287.130">
    <property type="match status" value="1"/>
</dbReference>
<dbReference type="NCBIfam" id="TIGR00229">
    <property type="entry name" value="sensory_box"/>
    <property type="match status" value="1"/>
</dbReference>
<feature type="domain" description="Response regulatory" evidence="10">
    <location>
        <begin position="552"/>
        <end position="670"/>
    </location>
</feature>
<evidence type="ECO:0000256" key="7">
    <source>
        <dbReference type="ARBA" id="ARBA00074306"/>
    </source>
</evidence>
<keyword evidence="5" id="KW-0808">Transferase</keyword>
<dbReference type="PANTHER" id="PTHR43547:SF2">
    <property type="entry name" value="HYBRID SIGNAL TRANSDUCTION HISTIDINE KINASE C"/>
    <property type="match status" value="1"/>
</dbReference>
<dbReference type="Pfam" id="PF02518">
    <property type="entry name" value="HATPase_c"/>
    <property type="match status" value="1"/>
</dbReference>
<evidence type="ECO:0000256" key="6">
    <source>
        <dbReference type="ARBA" id="ARBA00023012"/>
    </source>
</evidence>
<evidence type="ECO:0000313" key="14">
    <source>
        <dbReference type="Proteomes" id="UP000217507"/>
    </source>
</evidence>
<dbReference type="InterPro" id="IPR000700">
    <property type="entry name" value="PAS-assoc_C"/>
</dbReference>
<dbReference type="PROSITE" id="PS50113">
    <property type="entry name" value="PAC"/>
    <property type="match status" value="1"/>
</dbReference>
<dbReference type="InterPro" id="IPR013655">
    <property type="entry name" value="PAS_fold_3"/>
</dbReference>
<feature type="domain" description="PAS" evidence="11">
    <location>
        <begin position="151"/>
        <end position="221"/>
    </location>
</feature>
<evidence type="ECO:0000256" key="4">
    <source>
        <dbReference type="ARBA" id="ARBA00022553"/>
    </source>
</evidence>
<dbReference type="InterPro" id="IPR001610">
    <property type="entry name" value="PAC"/>
</dbReference>
<dbReference type="EMBL" id="AP018216">
    <property type="protein sequence ID" value="BAY67461.1"/>
    <property type="molecule type" value="Genomic_DNA"/>
</dbReference>
<dbReference type="PROSITE" id="PS50112">
    <property type="entry name" value="PAS"/>
    <property type="match status" value="1"/>
</dbReference>
<dbReference type="SUPFAM" id="SSF47384">
    <property type="entry name" value="Homodimeric domain of signal transducing histidine kinase"/>
    <property type="match status" value="1"/>
</dbReference>
<dbReference type="PANTHER" id="PTHR43547">
    <property type="entry name" value="TWO-COMPONENT HISTIDINE KINASE"/>
    <property type="match status" value="1"/>
</dbReference>
<dbReference type="SMART" id="SM00388">
    <property type="entry name" value="HisKA"/>
    <property type="match status" value="1"/>
</dbReference>
<evidence type="ECO:0000256" key="5">
    <source>
        <dbReference type="ARBA" id="ARBA00022777"/>
    </source>
</evidence>
<dbReference type="InterPro" id="IPR003661">
    <property type="entry name" value="HisK_dim/P_dom"/>
</dbReference>
<evidence type="ECO:0000313" key="13">
    <source>
        <dbReference type="EMBL" id="BAY67461.1"/>
    </source>
</evidence>
<proteinExistence type="inferred from homology"/>
<dbReference type="SUPFAM" id="SSF55874">
    <property type="entry name" value="ATPase domain of HSP90 chaperone/DNA topoisomerase II/histidine kinase"/>
    <property type="match status" value="1"/>
</dbReference>
<dbReference type="InterPro" id="IPR011006">
    <property type="entry name" value="CheY-like_superfamily"/>
</dbReference>
<dbReference type="InterPro" id="IPR036097">
    <property type="entry name" value="HisK_dim/P_sf"/>
</dbReference>
<dbReference type="Gene3D" id="3.30.450.20">
    <property type="entry name" value="PAS domain"/>
    <property type="match status" value="1"/>
</dbReference>
<dbReference type="SUPFAM" id="SSF55785">
    <property type="entry name" value="PYP-like sensor domain (PAS domain)"/>
    <property type="match status" value="1"/>
</dbReference>
<feature type="domain" description="PAC" evidence="12">
    <location>
        <begin position="224"/>
        <end position="276"/>
    </location>
</feature>
<dbReference type="InterPro" id="IPR005467">
    <property type="entry name" value="His_kinase_dom"/>
</dbReference>
<dbReference type="CDD" id="cd16922">
    <property type="entry name" value="HATPase_EvgS-ArcB-TorS-like"/>
    <property type="match status" value="1"/>
</dbReference>
<dbReference type="SMART" id="SM00091">
    <property type="entry name" value="PAS"/>
    <property type="match status" value="1"/>
</dbReference>
<dbReference type="InterPro" id="IPR036890">
    <property type="entry name" value="HATPase_C_sf"/>
</dbReference>
<dbReference type="Gene3D" id="3.30.565.10">
    <property type="entry name" value="Histidine kinase-like ATPase, C-terminal domain"/>
    <property type="match status" value="1"/>
</dbReference>
<keyword evidence="4 8" id="KW-0597">Phosphoprotein</keyword>
<reference evidence="13 14" key="1">
    <citation type="submission" date="2017-06" db="EMBL/GenBank/DDBJ databases">
        <title>Genome sequencing of cyanobaciteial culture collection at National Institute for Environmental Studies (NIES).</title>
        <authorList>
            <person name="Hirose Y."/>
            <person name="Shimura Y."/>
            <person name="Fujisawa T."/>
            <person name="Nakamura Y."/>
            <person name="Kawachi M."/>
        </authorList>
    </citation>
    <scope>NUCLEOTIDE SEQUENCE [LARGE SCALE GENOMIC DNA]</scope>
    <source>
        <strain evidence="13 14">NIES-23</strain>
    </source>
</reference>
<dbReference type="InterPro" id="IPR000014">
    <property type="entry name" value="PAS"/>
</dbReference>
<dbReference type="PRINTS" id="PR00344">
    <property type="entry name" value="BCTRLSENSOR"/>
</dbReference>
<organism evidence="13 14">
    <name type="scientific">Trichormus variabilis NIES-23</name>
    <dbReference type="NCBI Taxonomy" id="1973479"/>
    <lineage>
        <taxon>Bacteria</taxon>
        <taxon>Bacillati</taxon>
        <taxon>Cyanobacteriota</taxon>
        <taxon>Cyanophyceae</taxon>
        <taxon>Nostocales</taxon>
        <taxon>Nostocaceae</taxon>
        <taxon>Trichormus</taxon>
    </lineage>
</organism>
<dbReference type="CDD" id="cd00130">
    <property type="entry name" value="PAS"/>
    <property type="match status" value="1"/>
</dbReference>
<evidence type="ECO:0000256" key="8">
    <source>
        <dbReference type="PROSITE-ProRule" id="PRU00169"/>
    </source>
</evidence>
<keyword evidence="6" id="KW-0902">Two-component regulatory system</keyword>
<evidence type="ECO:0000259" key="12">
    <source>
        <dbReference type="PROSITE" id="PS50113"/>
    </source>
</evidence>
<comment type="catalytic activity">
    <reaction evidence="1">
        <text>ATP + protein L-histidine = ADP + protein N-phospho-L-histidine.</text>
        <dbReference type="EC" id="2.7.13.3"/>
    </reaction>
</comment>
<dbReference type="GO" id="GO:0000155">
    <property type="term" value="F:phosphorelay sensor kinase activity"/>
    <property type="evidence" value="ECO:0007669"/>
    <property type="project" value="InterPro"/>
</dbReference>
<dbReference type="Gene3D" id="3.40.50.2300">
    <property type="match status" value="2"/>
</dbReference>
<feature type="domain" description="Response regulatory" evidence="10">
    <location>
        <begin position="8"/>
        <end position="125"/>
    </location>
</feature>
<keyword evidence="5" id="KW-0418">Kinase</keyword>
<name>A0A1Z4KEN9_ANAVA</name>
<dbReference type="PROSITE" id="PS50109">
    <property type="entry name" value="HIS_KIN"/>
    <property type="match status" value="1"/>
</dbReference>
<dbReference type="Proteomes" id="UP000217507">
    <property type="component" value="Chromosome"/>
</dbReference>
<dbReference type="Pfam" id="PF00072">
    <property type="entry name" value="Response_reg"/>
    <property type="match status" value="2"/>
</dbReference>
<evidence type="ECO:0000259" key="9">
    <source>
        <dbReference type="PROSITE" id="PS50109"/>
    </source>
</evidence>
<dbReference type="SMART" id="SM00086">
    <property type="entry name" value="PAC"/>
    <property type="match status" value="1"/>
</dbReference>
<dbReference type="InterPro" id="IPR001789">
    <property type="entry name" value="Sig_transdc_resp-reg_receiver"/>
</dbReference>
<gene>
    <name evidence="13" type="ORF">NIES23_02350</name>
</gene>
<evidence type="ECO:0000259" key="11">
    <source>
        <dbReference type="PROSITE" id="PS50112"/>
    </source>
</evidence>
<evidence type="ECO:0000256" key="3">
    <source>
        <dbReference type="ARBA" id="ARBA00012438"/>
    </source>
</evidence>
<feature type="modified residue" description="4-aspartylphosphate" evidence="8">
    <location>
        <position position="57"/>
    </location>
</feature>
<evidence type="ECO:0000256" key="2">
    <source>
        <dbReference type="ARBA" id="ARBA00006402"/>
    </source>
</evidence>
<dbReference type="SMART" id="SM00387">
    <property type="entry name" value="HATPase_c"/>
    <property type="match status" value="1"/>
</dbReference>
<feature type="domain" description="Histidine kinase" evidence="9">
    <location>
        <begin position="300"/>
        <end position="525"/>
    </location>
</feature>
<dbReference type="CDD" id="cd00082">
    <property type="entry name" value="HisKA"/>
    <property type="match status" value="1"/>
</dbReference>
<feature type="modified residue" description="4-aspartylphosphate" evidence="8">
    <location>
        <position position="601"/>
    </location>
</feature>
<dbReference type="PROSITE" id="PS50110">
    <property type="entry name" value="RESPONSE_REGULATORY"/>
    <property type="match status" value="2"/>
</dbReference>
<accession>A0A1Z4KEN9</accession>
<comment type="similarity">
    <text evidence="2">In the N-terminal section; belongs to the phytochrome family.</text>
</comment>
<dbReference type="EC" id="2.7.13.3" evidence="3"/>
<evidence type="ECO:0000259" key="10">
    <source>
        <dbReference type="PROSITE" id="PS50110"/>
    </source>
</evidence>
<dbReference type="AlphaFoldDB" id="A0A1Z4KEN9"/>
<dbReference type="Pfam" id="PF00512">
    <property type="entry name" value="HisKA"/>
    <property type="match status" value="1"/>
</dbReference>
<dbReference type="InterPro" id="IPR004358">
    <property type="entry name" value="Sig_transdc_His_kin-like_C"/>
</dbReference>
<sequence>MQPEPKVNILLVDDKVENLLALEAILERLGANLVRATSGEEALRCLLHQDFAVILLDVQMPGMDGFETATLIRNRGRSRQTPIIFLTAFSTSDQMLFKGYALGAVDYLLKPIDANILTSKVTVFVELFKKTQAIQHQAAQLAAINAELRQSEERFRSLSTCSPIGIFETDTAGCCKYTNPRYQAICGLDATESLDKRWLESVHSEDQERAIASWSTYIYQGGDYSDEFRFQTVDGSLRWVQVRSSPMLSGNGELLGYVGTLEDITARKQSEEIRAQVIREQTARQEAEATNRMKDEFLAVLSHELRTPLTSMLGWSKILRAKKLDEKATARALEAIERNANSQVQLIEDILDVSRIIRGQLRLNLSPVNLITVVEAALEAVRPLADTKNMTINTVLDYTLSPVSGDFARLQQIVWNLLTNAIKFTPKEGQVEIRLEGINGELSDDLTHAQIQVIDTGVGIASEFLPKVFERFRQADSTTTRSHNGLGLGLAIVRHLVELHNGTILAESPGVGKGATFTVRFPLIQENRETRPTPTEKLSGDAANSSPLAGLKVLIVDDETDTRNFLGFLFEEYGAISSTSASVETALAVIEQLKPDILISDIGMAEQDGYSLIRKLRSLPPEQGGKIPAIALTAYSREEDRQQIIEAGFQHHLSKPIDPNKLISVVASIFHLSPALSGSV</sequence>
<dbReference type="Pfam" id="PF08447">
    <property type="entry name" value="PAS_3"/>
    <property type="match status" value="1"/>
</dbReference>
<dbReference type="InterPro" id="IPR035965">
    <property type="entry name" value="PAS-like_dom_sf"/>
</dbReference>
<evidence type="ECO:0000256" key="1">
    <source>
        <dbReference type="ARBA" id="ARBA00000085"/>
    </source>
</evidence>
<dbReference type="SUPFAM" id="SSF52172">
    <property type="entry name" value="CheY-like"/>
    <property type="match status" value="2"/>
</dbReference>
<dbReference type="CDD" id="cd17580">
    <property type="entry name" value="REC_2_DhkD-like"/>
    <property type="match status" value="1"/>
</dbReference>
<dbReference type="SMART" id="SM00448">
    <property type="entry name" value="REC"/>
    <property type="match status" value="2"/>
</dbReference>
<dbReference type="InterPro" id="IPR003594">
    <property type="entry name" value="HATPase_dom"/>
</dbReference>